<name>A0A396JRG2_MEDTR</name>
<keyword evidence="2" id="KW-0472">Membrane</keyword>
<dbReference type="EMBL" id="PSQE01000001">
    <property type="protein sequence ID" value="RHN78883.1"/>
    <property type="molecule type" value="Genomic_DNA"/>
</dbReference>
<keyword evidence="2" id="KW-0812">Transmembrane</keyword>
<organism evidence="3 4">
    <name type="scientific">Medicago truncatula</name>
    <name type="common">Barrel medic</name>
    <name type="synonym">Medicago tribuloides</name>
    <dbReference type="NCBI Taxonomy" id="3880"/>
    <lineage>
        <taxon>Eukaryota</taxon>
        <taxon>Viridiplantae</taxon>
        <taxon>Streptophyta</taxon>
        <taxon>Embryophyta</taxon>
        <taxon>Tracheophyta</taxon>
        <taxon>Spermatophyta</taxon>
        <taxon>Magnoliopsida</taxon>
        <taxon>eudicotyledons</taxon>
        <taxon>Gunneridae</taxon>
        <taxon>Pentapetalae</taxon>
        <taxon>rosids</taxon>
        <taxon>fabids</taxon>
        <taxon>Fabales</taxon>
        <taxon>Fabaceae</taxon>
        <taxon>Papilionoideae</taxon>
        <taxon>50 kb inversion clade</taxon>
        <taxon>NPAAA clade</taxon>
        <taxon>Hologalegina</taxon>
        <taxon>IRL clade</taxon>
        <taxon>Trifolieae</taxon>
        <taxon>Medicago</taxon>
    </lineage>
</organism>
<dbReference type="Gramene" id="rna2549">
    <property type="protein sequence ID" value="RHN78883.1"/>
    <property type="gene ID" value="gene2549"/>
</dbReference>
<feature type="compositionally biased region" description="Basic residues" evidence="1">
    <location>
        <begin position="1"/>
        <end position="11"/>
    </location>
</feature>
<evidence type="ECO:0000313" key="3">
    <source>
        <dbReference type="EMBL" id="RHN78883.1"/>
    </source>
</evidence>
<evidence type="ECO:0008006" key="5">
    <source>
        <dbReference type="Google" id="ProtNLM"/>
    </source>
</evidence>
<keyword evidence="2" id="KW-1133">Transmembrane helix</keyword>
<evidence type="ECO:0000313" key="4">
    <source>
        <dbReference type="Proteomes" id="UP000265566"/>
    </source>
</evidence>
<gene>
    <name evidence="3" type="ORF">MtrunA17_Chr1g0170801</name>
</gene>
<dbReference type="AlphaFoldDB" id="A0A396JRG2"/>
<proteinExistence type="predicted"/>
<feature type="transmembrane region" description="Helical" evidence="2">
    <location>
        <begin position="51"/>
        <end position="77"/>
    </location>
</feature>
<evidence type="ECO:0000256" key="2">
    <source>
        <dbReference type="SAM" id="Phobius"/>
    </source>
</evidence>
<sequence length="80" mass="9566">MKTNNRGKAKNRGKEKNRGKTNNHGKAKMKESCAKKMDDRNVHHAFMPEYVYLWFMVYCIYCKMAEKVCFFLLFFFVGKK</sequence>
<accession>A0A396JRG2</accession>
<comment type="caution">
    <text evidence="3">The sequence shown here is derived from an EMBL/GenBank/DDBJ whole genome shotgun (WGS) entry which is preliminary data.</text>
</comment>
<reference evidence="4" key="1">
    <citation type="journal article" date="2018" name="Nat. Plants">
        <title>Whole-genome landscape of Medicago truncatula symbiotic genes.</title>
        <authorList>
            <person name="Pecrix Y."/>
            <person name="Staton S.E."/>
            <person name="Sallet E."/>
            <person name="Lelandais-Briere C."/>
            <person name="Moreau S."/>
            <person name="Carrere S."/>
            <person name="Blein T."/>
            <person name="Jardinaud M.F."/>
            <person name="Latrasse D."/>
            <person name="Zouine M."/>
            <person name="Zahm M."/>
            <person name="Kreplak J."/>
            <person name="Mayjonade B."/>
            <person name="Satge C."/>
            <person name="Perez M."/>
            <person name="Cauet S."/>
            <person name="Marande W."/>
            <person name="Chantry-Darmon C."/>
            <person name="Lopez-Roques C."/>
            <person name="Bouchez O."/>
            <person name="Berard A."/>
            <person name="Debelle F."/>
            <person name="Munos S."/>
            <person name="Bendahmane A."/>
            <person name="Berges H."/>
            <person name="Niebel A."/>
            <person name="Buitink J."/>
            <person name="Frugier F."/>
            <person name="Benhamed M."/>
            <person name="Crespi M."/>
            <person name="Gouzy J."/>
            <person name="Gamas P."/>
        </authorList>
    </citation>
    <scope>NUCLEOTIDE SEQUENCE [LARGE SCALE GENOMIC DNA]</scope>
    <source>
        <strain evidence="4">cv. Jemalong A17</strain>
    </source>
</reference>
<feature type="region of interest" description="Disordered" evidence="1">
    <location>
        <begin position="1"/>
        <end position="32"/>
    </location>
</feature>
<protein>
    <recommendedName>
        <fullName evidence="5">Transmembrane protein</fullName>
    </recommendedName>
</protein>
<evidence type="ECO:0000256" key="1">
    <source>
        <dbReference type="SAM" id="MobiDB-lite"/>
    </source>
</evidence>
<dbReference type="Proteomes" id="UP000265566">
    <property type="component" value="Chromosome 1"/>
</dbReference>